<evidence type="ECO:0000313" key="7">
    <source>
        <dbReference type="EMBL" id="TYK00487.1"/>
    </source>
</evidence>
<protein>
    <recommendedName>
        <fullName evidence="1">ADP-ribosyl cyclase/cyclic ADP-ribose hydrolase</fullName>
        <ecNumber evidence="1">3.2.2.6</ecNumber>
    </recommendedName>
</protein>
<evidence type="ECO:0000313" key="9">
    <source>
        <dbReference type="Proteomes" id="UP000321947"/>
    </source>
</evidence>
<reference evidence="8 9" key="1">
    <citation type="submission" date="2019-08" db="EMBL/GenBank/DDBJ databases">
        <title>Draft genome sequences of two oriental melons (Cucumis melo L. var makuwa).</title>
        <authorList>
            <person name="Kwon S.-Y."/>
        </authorList>
    </citation>
    <scope>NUCLEOTIDE SEQUENCE [LARGE SCALE GENOMIC DNA]</scope>
    <source>
        <strain evidence="9">cv. Chang Bougi</strain>
        <strain evidence="8">cv. SW 3</strain>
        <tissue evidence="6">Leaf</tissue>
    </source>
</reference>
<dbReference type="GO" id="GO:0061809">
    <property type="term" value="F:NAD+ nucleosidase activity, cyclic ADP-ribose generating"/>
    <property type="evidence" value="ECO:0007669"/>
    <property type="project" value="UniProtKB-EC"/>
</dbReference>
<dbReference type="EC" id="3.2.2.6" evidence="1"/>
<comment type="catalytic activity">
    <reaction evidence="4">
        <text>NAD(+) + H2O = ADP-D-ribose + nicotinamide + H(+)</text>
        <dbReference type="Rhea" id="RHEA:16301"/>
        <dbReference type="ChEBI" id="CHEBI:15377"/>
        <dbReference type="ChEBI" id="CHEBI:15378"/>
        <dbReference type="ChEBI" id="CHEBI:17154"/>
        <dbReference type="ChEBI" id="CHEBI:57540"/>
        <dbReference type="ChEBI" id="CHEBI:57967"/>
        <dbReference type="EC" id="3.2.2.6"/>
    </reaction>
    <physiologicalReaction direction="left-to-right" evidence="4">
        <dbReference type="Rhea" id="RHEA:16302"/>
    </physiologicalReaction>
</comment>
<dbReference type="InterPro" id="IPR035897">
    <property type="entry name" value="Toll_tir_struct_dom_sf"/>
</dbReference>
<dbReference type="Pfam" id="PF01582">
    <property type="entry name" value="TIR"/>
    <property type="match status" value="1"/>
</dbReference>
<accession>A0A5A7T750</accession>
<dbReference type="GO" id="GO:0007165">
    <property type="term" value="P:signal transduction"/>
    <property type="evidence" value="ECO:0007669"/>
    <property type="project" value="InterPro"/>
</dbReference>
<dbReference type="InterPro" id="IPR000157">
    <property type="entry name" value="TIR_dom"/>
</dbReference>
<dbReference type="Proteomes" id="UP000321393">
    <property type="component" value="Unassembled WGS sequence"/>
</dbReference>
<dbReference type="Proteomes" id="UP000321947">
    <property type="component" value="Unassembled WGS sequence"/>
</dbReference>
<comment type="caution">
    <text evidence="6">The sequence shown here is derived from an EMBL/GenBank/DDBJ whole genome shotgun (WGS) entry which is preliminary data.</text>
</comment>
<dbReference type="SMART" id="SM00255">
    <property type="entry name" value="TIR"/>
    <property type="match status" value="1"/>
</dbReference>
<keyword evidence="3" id="KW-0520">NAD</keyword>
<dbReference type="EMBL" id="SSTE01018412">
    <property type="protein sequence ID" value="KAA0039304.1"/>
    <property type="molecule type" value="Genomic_DNA"/>
</dbReference>
<evidence type="ECO:0000256" key="3">
    <source>
        <dbReference type="ARBA" id="ARBA00023027"/>
    </source>
</evidence>
<dbReference type="Gene3D" id="3.40.50.10140">
    <property type="entry name" value="Toll/interleukin-1 receptor homology (TIR) domain"/>
    <property type="match status" value="1"/>
</dbReference>
<evidence type="ECO:0000256" key="2">
    <source>
        <dbReference type="ARBA" id="ARBA00022801"/>
    </source>
</evidence>
<evidence type="ECO:0000313" key="8">
    <source>
        <dbReference type="Proteomes" id="UP000321393"/>
    </source>
</evidence>
<evidence type="ECO:0000259" key="5">
    <source>
        <dbReference type="PROSITE" id="PS50104"/>
    </source>
</evidence>
<sequence>MSIPRFPTIIKPPYASLSPPSNAYHDVFISCRRNDIETLRPDLYISFVSELVRELSRSNFQVTGTLINDDSEVLFGHYSPNTVQLDAIKRSRCLVIVLTKGYVKSITCLRELSKIMEEYRSWEDCKEVIPVFYQDPTILVKELQDFGKLLECYIEGKKETFFKWKSFKILSRTNRGSTDLPKELSKYNLDYAFSEEDNQKLLMEIPTWKSALERISTSPNTILVDDYR</sequence>
<name>A0A5A7T750_CUCMM</name>
<evidence type="ECO:0000256" key="4">
    <source>
        <dbReference type="ARBA" id="ARBA00047304"/>
    </source>
</evidence>
<proteinExistence type="predicted"/>
<evidence type="ECO:0000256" key="1">
    <source>
        <dbReference type="ARBA" id="ARBA00011982"/>
    </source>
</evidence>
<dbReference type="PROSITE" id="PS50104">
    <property type="entry name" value="TIR"/>
    <property type="match status" value="1"/>
</dbReference>
<organism evidence="6 8">
    <name type="scientific">Cucumis melo var. makuwa</name>
    <name type="common">Oriental melon</name>
    <dbReference type="NCBI Taxonomy" id="1194695"/>
    <lineage>
        <taxon>Eukaryota</taxon>
        <taxon>Viridiplantae</taxon>
        <taxon>Streptophyta</taxon>
        <taxon>Embryophyta</taxon>
        <taxon>Tracheophyta</taxon>
        <taxon>Spermatophyta</taxon>
        <taxon>Magnoliopsida</taxon>
        <taxon>eudicotyledons</taxon>
        <taxon>Gunneridae</taxon>
        <taxon>Pentapetalae</taxon>
        <taxon>rosids</taxon>
        <taxon>fabids</taxon>
        <taxon>Cucurbitales</taxon>
        <taxon>Cucurbitaceae</taxon>
        <taxon>Benincaseae</taxon>
        <taxon>Cucumis</taxon>
    </lineage>
</organism>
<feature type="domain" description="TIR" evidence="5">
    <location>
        <begin position="23"/>
        <end position="169"/>
    </location>
</feature>
<dbReference type="EMBL" id="SSTD01016718">
    <property type="protein sequence ID" value="TYK00487.1"/>
    <property type="molecule type" value="Genomic_DNA"/>
</dbReference>
<evidence type="ECO:0000313" key="6">
    <source>
        <dbReference type="EMBL" id="KAA0039304.1"/>
    </source>
</evidence>
<dbReference type="PANTHER" id="PTHR32009">
    <property type="entry name" value="TMV RESISTANCE PROTEIN N-LIKE"/>
    <property type="match status" value="1"/>
</dbReference>
<dbReference type="PANTHER" id="PTHR32009:SF39">
    <property type="entry name" value="TIR DOMAIN-CONTAINING PROTEIN"/>
    <property type="match status" value="1"/>
</dbReference>
<dbReference type="AlphaFoldDB" id="A0A5A7T750"/>
<gene>
    <name evidence="7" type="ORF">E5676_scaffold169G00960</name>
    <name evidence="6" type="ORF">E6C27_scaffold64G00980</name>
</gene>
<dbReference type="SUPFAM" id="SSF52200">
    <property type="entry name" value="Toll/Interleukin receptor TIR domain"/>
    <property type="match status" value="1"/>
</dbReference>
<dbReference type="OrthoDB" id="1054973at2759"/>
<keyword evidence="2" id="KW-0378">Hydrolase</keyword>